<keyword evidence="5 8" id="KW-1133">Transmembrane helix</keyword>
<organism evidence="9 10">
    <name type="scientific">Symbiodinium natans</name>
    <dbReference type="NCBI Taxonomy" id="878477"/>
    <lineage>
        <taxon>Eukaryota</taxon>
        <taxon>Sar</taxon>
        <taxon>Alveolata</taxon>
        <taxon>Dinophyceae</taxon>
        <taxon>Suessiales</taxon>
        <taxon>Symbiodiniaceae</taxon>
        <taxon>Symbiodinium</taxon>
    </lineage>
</organism>
<evidence type="ECO:0000256" key="5">
    <source>
        <dbReference type="ARBA" id="ARBA00022989"/>
    </source>
</evidence>
<dbReference type="AlphaFoldDB" id="A0A812JEC1"/>
<gene>
    <name evidence="9" type="primary">crtp3</name>
    <name evidence="9" type="ORF">SNAT2548_LOCUS6353</name>
</gene>
<dbReference type="SUPFAM" id="SSF103481">
    <property type="entry name" value="Multidrug resistance efflux transporter EmrE"/>
    <property type="match status" value="1"/>
</dbReference>
<feature type="transmembrane region" description="Helical" evidence="8">
    <location>
        <begin position="358"/>
        <end position="380"/>
    </location>
</feature>
<accession>A0A812JEC1</accession>
<feature type="compositionally biased region" description="Acidic residues" evidence="7">
    <location>
        <begin position="468"/>
        <end position="480"/>
    </location>
</feature>
<feature type="transmembrane region" description="Helical" evidence="8">
    <location>
        <begin position="253"/>
        <end position="278"/>
    </location>
</feature>
<comment type="subcellular location">
    <subcellularLocation>
        <location evidence="1">Membrane</location>
        <topology evidence="1">Multi-pass membrane protein</topology>
    </subcellularLocation>
</comment>
<evidence type="ECO:0000256" key="4">
    <source>
        <dbReference type="ARBA" id="ARBA00022692"/>
    </source>
</evidence>
<dbReference type="GO" id="GO:0016020">
    <property type="term" value="C:membrane"/>
    <property type="evidence" value="ECO:0007669"/>
    <property type="project" value="UniProtKB-SubCell"/>
</dbReference>
<keyword evidence="3" id="KW-0813">Transport</keyword>
<dbReference type="Pfam" id="PF08627">
    <property type="entry name" value="CRT-like"/>
    <property type="match status" value="1"/>
</dbReference>
<evidence type="ECO:0000256" key="8">
    <source>
        <dbReference type="SAM" id="Phobius"/>
    </source>
</evidence>
<comment type="caution">
    <text evidence="9">The sequence shown here is derived from an EMBL/GenBank/DDBJ whole genome shotgun (WGS) entry which is preliminary data.</text>
</comment>
<feature type="transmembrane region" description="Helical" evidence="8">
    <location>
        <begin position="420"/>
        <end position="436"/>
    </location>
</feature>
<evidence type="ECO:0000313" key="9">
    <source>
        <dbReference type="EMBL" id="CAE7204375.1"/>
    </source>
</evidence>
<feature type="transmembrane region" description="Helical" evidence="8">
    <location>
        <begin position="174"/>
        <end position="192"/>
    </location>
</feature>
<dbReference type="InterPro" id="IPR037185">
    <property type="entry name" value="EmrE-like"/>
</dbReference>
<dbReference type="Proteomes" id="UP000604046">
    <property type="component" value="Unassembled WGS sequence"/>
</dbReference>
<comment type="similarity">
    <text evidence="2">Belongs to the CRT-like transporter family.</text>
</comment>
<protein>
    <submittedName>
        <fullName evidence="9">Crtp3 protein</fullName>
    </submittedName>
</protein>
<evidence type="ECO:0000256" key="7">
    <source>
        <dbReference type="SAM" id="MobiDB-lite"/>
    </source>
</evidence>
<sequence length="487" mass="53984">MVRSARELIDSDSEIANESTERPSTDDKGGGNARKLAMAVFVVYLVTRGLATVLIYRVSKAMAQYTTILMSIYWPLGIVFWAFTLCALRNSRLFSSKPVGLSWFSPWSEKASAQGPVPQHWFVLIAFCNQLCATFSAPPTPFIPVVLQTPLANLVALWTAIISCIFLKTRFTMVHYAGISLILYSCVVSVLVELQGPAEAVCQGLDIAAGTLDQLTHSNLISSEAAWSVSNATEHCVIGLPPYKDTTGQILKIPLHILVSMYTFYTLSQVPFAFVNVYKQKKLKQVNLDVAWAFWWQCAWQVLWGLVFIPACWIPWPTPSGHNEASFSTFGRDLADSWTCFMGRNPHPEITSCSAEPVYGWFAIYCFFNVSCNLALTWLIKQLSSTWASIGSILCGNLGGFFSQFSALGGKSAQTVTLEQWMALILSSVAMWIYNVQDERDVNGKSVYGQQGRGDHRYDTKGPMGLEPDSDGFQSDDEPNAEDHTTL</sequence>
<keyword evidence="10" id="KW-1185">Reference proteome</keyword>
<evidence type="ECO:0000256" key="3">
    <source>
        <dbReference type="ARBA" id="ARBA00022448"/>
    </source>
</evidence>
<feature type="region of interest" description="Disordered" evidence="7">
    <location>
        <begin position="445"/>
        <end position="487"/>
    </location>
</feature>
<dbReference type="InterPro" id="IPR013936">
    <property type="entry name" value="CRT-like"/>
</dbReference>
<feature type="transmembrane region" description="Helical" evidence="8">
    <location>
        <begin position="36"/>
        <end position="56"/>
    </location>
</feature>
<reference evidence="9" key="1">
    <citation type="submission" date="2021-02" db="EMBL/GenBank/DDBJ databases">
        <authorList>
            <person name="Dougan E. K."/>
            <person name="Rhodes N."/>
            <person name="Thang M."/>
            <person name="Chan C."/>
        </authorList>
    </citation>
    <scope>NUCLEOTIDE SEQUENCE</scope>
</reference>
<evidence type="ECO:0000313" key="10">
    <source>
        <dbReference type="Proteomes" id="UP000604046"/>
    </source>
</evidence>
<feature type="transmembrane region" description="Helical" evidence="8">
    <location>
        <begin position="290"/>
        <end position="316"/>
    </location>
</feature>
<proteinExistence type="inferred from homology"/>
<evidence type="ECO:0000256" key="2">
    <source>
        <dbReference type="ARBA" id="ARBA00006690"/>
    </source>
</evidence>
<feature type="transmembrane region" description="Helical" evidence="8">
    <location>
        <begin position="68"/>
        <end position="88"/>
    </location>
</feature>
<keyword evidence="6 8" id="KW-0472">Membrane</keyword>
<dbReference type="EMBL" id="CAJNDS010000422">
    <property type="protein sequence ID" value="CAE7204375.1"/>
    <property type="molecule type" value="Genomic_DNA"/>
</dbReference>
<name>A0A812JEC1_9DINO</name>
<keyword evidence="4 8" id="KW-0812">Transmembrane</keyword>
<feature type="transmembrane region" description="Helical" evidence="8">
    <location>
        <begin position="150"/>
        <end position="167"/>
    </location>
</feature>
<feature type="transmembrane region" description="Helical" evidence="8">
    <location>
        <begin position="387"/>
        <end position="408"/>
    </location>
</feature>
<evidence type="ECO:0000256" key="6">
    <source>
        <dbReference type="ARBA" id="ARBA00023136"/>
    </source>
</evidence>
<evidence type="ECO:0000256" key="1">
    <source>
        <dbReference type="ARBA" id="ARBA00004141"/>
    </source>
</evidence>